<accession>A0A3M8C3M3</accession>
<dbReference type="AlphaFoldDB" id="A0A3M8C3M3"/>
<evidence type="ECO:0000259" key="3">
    <source>
        <dbReference type="PROSITE" id="PS50977"/>
    </source>
</evidence>
<evidence type="ECO:0000256" key="1">
    <source>
        <dbReference type="ARBA" id="ARBA00023125"/>
    </source>
</evidence>
<dbReference type="PANTHER" id="PTHR30055">
    <property type="entry name" value="HTH-TYPE TRANSCRIPTIONAL REGULATOR RUTR"/>
    <property type="match status" value="1"/>
</dbReference>
<evidence type="ECO:0000313" key="5">
    <source>
        <dbReference type="Proteomes" id="UP000282028"/>
    </source>
</evidence>
<dbReference type="Proteomes" id="UP000282028">
    <property type="component" value="Unassembled WGS sequence"/>
</dbReference>
<comment type="caution">
    <text evidence="4">The sequence shown here is derived from an EMBL/GenBank/DDBJ whole genome shotgun (WGS) entry which is preliminary data.</text>
</comment>
<dbReference type="InterPro" id="IPR036271">
    <property type="entry name" value="Tet_transcr_reg_TetR-rel_C_sf"/>
</dbReference>
<evidence type="ECO:0000313" key="4">
    <source>
        <dbReference type="EMBL" id="RNB70288.1"/>
    </source>
</evidence>
<dbReference type="OrthoDB" id="9785164at2"/>
<dbReference type="Pfam" id="PF08360">
    <property type="entry name" value="TetR_C_5"/>
    <property type="match status" value="1"/>
</dbReference>
<dbReference type="SUPFAM" id="SSF48498">
    <property type="entry name" value="Tetracyclin repressor-like, C-terminal domain"/>
    <property type="match status" value="1"/>
</dbReference>
<dbReference type="PRINTS" id="PR00455">
    <property type="entry name" value="HTHTETR"/>
</dbReference>
<dbReference type="Gene3D" id="1.10.357.10">
    <property type="entry name" value="Tetracycline Repressor, domain 2"/>
    <property type="match status" value="1"/>
</dbReference>
<dbReference type="EMBL" id="RHHR01000034">
    <property type="protein sequence ID" value="RNB70288.1"/>
    <property type="molecule type" value="Genomic_DNA"/>
</dbReference>
<name>A0A3M8C3M3_9BACL</name>
<proteinExistence type="predicted"/>
<dbReference type="PROSITE" id="PS50977">
    <property type="entry name" value="HTH_TETR_2"/>
    <property type="match status" value="1"/>
</dbReference>
<feature type="domain" description="HTH tetR-type" evidence="3">
    <location>
        <begin position="1"/>
        <end position="59"/>
    </location>
</feature>
<dbReference type="GO" id="GO:0003700">
    <property type="term" value="F:DNA-binding transcription factor activity"/>
    <property type="evidence" value="ECO:0007669"/>
    <property type="project" value="InterPro"/>
</dbReference>
<keyword evidence="5" id="KW-1185">Reference proteome</keyword>
<keyword evidence="1 2" id="KW-0238">DNA-binding</keyword>
<dbReference type="PROSITE" id="PS01081">
    <property type="entry name" value="HTH_TETR_1"/>
    <property type="match status" value="1"/>
</dbReference>
<dbReference type="Pfam" id="PF00440">
    <property type="entry name" value="TetR_N"/>
    <property type="match status" value="1"/>
</dbReference>
<dbReference type="InterPro" id="IPR009057">
    <property type="entry name" value="Homeodomain-like_sf"/>
</dbReference>
<dbReference type="GO" id="GO:0000976">
    <property type="term" value="F:transcription cis-regulatory region binding"/>
    <property type="evidence" value="ECO:0007669"/>
    <property type="project" value="TreeGrafter"/>
</dbReference>
<evidence type="ECO:0000256" key="2">
    <source>
        <dbReference type="PROSITE-ProRule" id="PRU00335"/>
    </source>
</evidence>
<sequence length="188" mass="21360">MKKRIALIAKDLFSQKGYLGTSIEEIVEAAESSKGNLYYHFKSKEGLFLHLLVEQVDEWLVQWSVKENHYRTATEKLYGLAEHVADDLRNPLMKAADEFRSSVAADPAVAEQIKIAVRRQREIFHSVIQEALEEEEIGGYDREQLAMILYALIAGLGTVRHERRLEEITSLHHTAISIFLHGTANAKS</sequence>
<dbReference type="SUPFAM" id="SSF46689">
    <property type="entry name" value="Homeodomain-like"/>
    <property type="match status" value="1"/>
</dbReference>
<dbReference type="PANTHER" id="PTHR30055:SF211">
    <property type="entry name" value="TRANSCRIPTIONAL REGULATOR, TETR FAMILY"/>
    <property type="match status" value="1"/>
</dbReference>
<organism evidence="4 5">
    <name type="scientific">Brevibacillus invocatus</name>
    <dbReference type="NCBI Taxonomy" id="173959"/>
    <lineage>
        <taxon>Bacteria</taxon>
        <taxon>Bacillati</taxon>
        <taxon>Bacillota</taxon>
        <taxon>Bacilli</taxon>
        <taxon>Bacillales</taxon>
        <taxon>Paenibacillaceae</taxon>
        <taxon>Brevibacillus</taxon>
    </lineage>
</organism>
<dbReference type="InterPro" id="IPR050109">
    <property type="entry name" value="HTH-type_TetR-like_transc_reg"/>
</dbReference>
<protein>
    <submittedName>
        <fullName evidence="4">TetR family transcriptional regulator</fullName>
    </submittedName>
</protein>
<reference evidence="4 5" key="1">
    <citation type="submission" date="2018-10" db="EMBL/GenBank/DDBJ databases">
        <title>Phylogenomics of Brevibacillus.</title>
        <authorList>
            <person name="Dunlap C."/>
        </authorList>
    </citation>
    <scope>NUCLEOTIDE SEQUENCE [LARGE SCALE GENOMIC DNA]</scope>
    <source>
        <strain evidence="4 5">JCM 12215</strain>
    </source>
</reference>
<dbReference type="InterPro" id="IPR013571">
    <property type="entry name" value="Tscrpt_reg_QacR_C"/>
</dbReference>
<dbReference type="Gene3D" id="1.10.10.60">
    <property type="entry name" value="Homeodomain-like"/>
    <property type="match status" value="1"/>
</dbReference>
<dbReference type="InterPro" id="IPR001647">
    <property type="entry name" value="HTH_TetR"/>
</dbReference>
<dbReference type="InterPro" id="IPR023772">
    <property type="entry name" value="DNA-bd_HTH_TetR-type_CS"/>
</dbReference>
<feature type="DNA-binding region" description="H-T-H motif" evidence="2">
    <location>
        <begin position="22"/>
        <end position="41"/>
    </location>
</feature>
<gene>
    <name evidence="4" type="ORF">EDM52_17120</name>
</gene>
<dbReference type="GO" id="GO:0045892">
    <property type="term" value="P:negative regulation of DNA-templated transcription"/>
    <property type="evidence" value="ECO:0007669"/>
    <property type="project" value="InterPro"/>
</dbReference>